<dbReference type="Proteomes" id="UP000007587">
    <property type="component" value="Chromosome"/>
</dbReference>
<protein>
    <recommendedName>
        <fullName evidence="4">PDZ domain-containing protein</fullName>
    </recommendedName>
</protein>
<dbReference type="InterPro" id="IPR036034">
    <property type="entry name" value="PDZ_sf"/>
</dbReference>
<evidence type="ECO:0000313" key="2">
    <source>
        <dbReference type="EMBL" id="AFE07123.1"/>
    </source>
</evidence>
<accession>H8MZE4</accession>
<feature type="chain" id="PRO_5003614807" description="PDZ domain-containing protein" evidence="1">
    <location>
        <begin position="20"/>
        <end position="473"/>
    </location>
</feature>
<sequence>MFLASLLSVFAGAWMFAAAPFTVTMKSAGYSARSDGETVTVTQVEPKSVAAEAGLQPGMKVKRIDMPARAFIKVPLAQLDATDLQDALTPQPGESLWLKVERAKGTTQVVLQSREPLPDHPFPSVPLTQAQLERLTPMQLGLYHARLQQAVLEEHERPRFDAMQDTTAYVMQGKLVGVEGGGATPLWLHPRIDLQATCLTGVESVELVSTAKGVRRTLGPEDSRYPGTKTFDLTPALWPVPRVLQQCEGAPKPLEQSLRIKLTCKGKPPLERDVAMKLAVRCNVPSPVTLRPLDLREPWDFMVGDKTPLQVDVSAHQLIPRPTEATLVEVDAKGRVTRRLMPLPLGRNAHASSIPVKVALDTTVARTARLALEARFSDGSTWISEPRTRDIRSQAQREADDREAVEAHAKLEAFGKRLAAKFPEPCADLPATMKWLEAQPDLEYASSEEDGHSFAYKVKGALAPLIFSCHRHR</sequence>
<dbReference type="STRING" id="1144275.COCOR_06780"/>
<dbReference type="InParanoid" id="H8MZE4"/>
<feature type="signal peptide" evidence="1">
    <location>
        <begin position="1"/>
        <end position="19"/>
    </location>
</feature>
<dbReference type="HOGENOM" id="CLU_565866_0_0_7"/>
<keyword evidence="1" id="KW-0732">Signal</keyword>
<gene>
    <name evidence="2" type="ordered locus">COCOR_06780</name>
</gene>
<dbReference type="RefSeq" id="WP_014399566.1">
    <property type="nucleotide sequence ID" value="NC_017030.1"/>
</dbReference>
<evidence type="ECO:0008006" key="4">
    <source>
        <dbReference type="Google" id="ProtNLM"/>
    </source>
</evidence>
<dbReference type="EMBL" id="CP003389">
    <property type="protein sequence ID" value="AFE07123.1"/>
    <property type="molecule type" value="Genomic_DNA"/>
</dbReference>
<keyword evidence="3" id="KW-1185">Reference proteome</keyword>
<dbReference type="KEGG" id="ccx:COCOR_06780"/>
<dbReference type="SUPFAM" id="SSF50156">
    <property type="entry name" value="PDZ domain-like"/>
    <property type="match status" value="1"/>
</dbReference>
<evidence type="ECO:0000256" key="1">
    <source>
        <dbReference type="SAM" id="SignalP"/>
    </source>
</evidence>
<proteinExistence type="predicted"/>
<evidence type="ECO:0000313" key="3">
    <source>
        <dbReference type="Proteomes" id="UP000007587"/>
    </source>
</evidence>
<reference evidence="3" key="2">
    <citation type="submission" date="2012-03" db="EMBL/GenBank/DDBJ databases">
        <title>Genome sequence of the fruiting myxobacterium Corallococcus coralloides DSM 2259.</title>
        <authorList>
            <person name="Huntley S."/>
            <person name="Zhang Y."/>
            <person name="Treuner-Lange A."/>
            <person name="Sensen C.W."/>
            <person name="Sogaard-Andersen L."/>
        </authorList>
    </citation>
    <scope>NUCLEOTIDE SEQUENCE [LARGE SCALE GENOMIC DNA]</scope>
    <source>
        <strain evidence="3">ATCC 25202 / DSM 2259 / NBRC 100086 / M2</strain>
    </source>
</reference>
<dbReference type="Gene3D" id="2.30.42.10">
    <property type="match status" value="1"/>
</dbReference>
<dbReference type="AlphaFoldDB" id="H8MZE4"/>
<name>H8MZE4_CORCM</name>
<dbReference type="eggNOG" id="COG0793">
    <property type="taxonomic scope" value="Bacteria"/>
</dbReference>
<reference evidence="2 3" key="1">
    <citation type="journal article" date="2012" name="J. Bacteriol.">
        <title>Complete Genome Sequence of the Fruiting Myxobacterium Corallococcus coralloides DSM 2259.</title>
        <authorList>
            <person name="Huntley S."/>
            <person name="Zhang Y."/>
            <person name="Treuner-Lange A."/>
            <person name="Kneip S."/>
            <person name="Sensen C.W."/>
            <person name="Sogaard-Andersen L."/>
        </authorList>
    </citation>
    <scope>NUCLEOTIDE SEQUENCE [LARGE SCALE GENOMIC DNA]</scope>
    <source>
        <strain evidence="3">ATCC 25202 / DSM 2259 / NBRC 100086 / M2</strain>
    </source>
</reference>
<organism evidence="2 3">
    <name type="scientific">Corallococcus coralloides (strain ATCC 25202 / DSM 2259 / NBRC 100086 / M2)</name>
    <name type="common">Myxococcus coralloides</name>
    <dbReference type="NCBI Taxonomy" id="1144275"/>
    <lineage>
        <taxon>Bacteria</taxon>
        <taxon>Pseudomonadati</taxon>
        <taxon>Myxococcota</taxon>
        <taxon>Myxococcia</taxon>
        <taxon>Myxococcales</taxon>
        <taxon>Cystobacterineae</taxon>
        <taxon>Myxococcaceae</taxon>
        <taxon>Corallococcus</taxon>
    </lineage>
</organism>
<dbReference type="OrthoDB" id="5490183at2"/>